<organism evidence="4 5">
    <name type="scientific">Meiothermus hypogaeus NBRC 106114</name>
    <dbReference type="NCBI Taxonomy" id="1227553"/>
    <lineage>
        <taxon>Bacteria</taxon>
        <taxon>Thermotogati</taxon>
        <taxon>Deinococcota</taxon>
        <taxon>Deinococci</taxon>
        <taxon>Thermales</taxon>
        <taxon>Thermaceae</taxon>
        <taxon>Meiothermus</taxon>
    </lineage>
</organism>
<dbReference type="OrthoDB" id="9768243at2"/>
<dbReference type="GO" id="GO:0005524">
    <property type="term" value="F:ATP binding"/>
    <property type="evidence" value="ECO:0007669"/>
    <property type="project" value="UniProtKB-KW"/>
</dbReference>
<proteinExistence type="predicted"/>
<evidence type="ECO:0000256" key="2">
    <source>
        <dbReference type="ARBA" id="ARBA00022840"/>
    </source>
</evidence>
<dbReference type="Proteomes" id="UP000321197">
    <property type="component" value="Unassembled WGS sequence"/>
</dbReference>
<evidence type="ECO:0000313" key="4">
    <source>
        <dbReference type="EMBL" id="GEM83854.1"/>
    </source>
</evidence>
<evidence type="ECO:0000256" key="1">
    <source>
        <dbReference type="ARBA" id="ARBA00022741"/>
    </source>
</evidence>
<sequence>MAVPDPKEQPQKMLEAVANHSAQVVVVDELGWVEDSKTVEIIAGKGVKVIATVHGSHLGEAVANPAHFPVVGVAKHLVERTLVQERPPVFRMAVEAYALGRIRLCPDLDQAVRDILARRPTPVLDFNLRTGEYTRTAHRAGLEGGAAAPEKA</sequence>
<dbReference type="PANTHER" id="PTHR20953">
    <property type="entry name" value="KINASE-RELATED"/>
    <property type="match status" value="1"/>
</dbReference>
<dbReference type="Pfam" id="PF19568">
    <property type="entry name" value="Spore_III_AA"/>
    <property type="match status" value="1"/>
</dbReference>
<dbReference type="EMBL" id="BJXL01000064">
    <property type="protein sequence ID" value="GEM83854.1"/>
    <property type="molecule type" value="Genomic_DNA"/>
</dbReference>
<dbReference type="PANTHER" id="PTHR20953:SF3">
    <property type="entry name" value="P-LOOP CONTAINING NUCLEOSIDE TRIPHOSPHATE HYDROLASES SUPERFAMILY PROTEIN"/>
    <property type="match status" value="1"/>
</dbReference>
<evidence type="ECO:0000313" key="5">
    <source>
        <dbReference type="Proteomes" id="UP000321197"/>
    </source>
</evidence>
<keyword evidence="2" id="KW-0067">ATP-binding</keyword>
<comment type="caution">
    <text evidence="4">The sequence shown here is derived from an EMBL/GenBank/DDBJ whole genome shotgun (WGS) entry which is preliminary data.</text>
</comment>
<name>A0A511R2M6_9DEIN</name>
<protein>
    <recommendedName>
        <fullName evidence="3">Stage III sporulation protein AA AAA+ ATPase domain-containing protein</fullName>
    </recommendedName>
</protein>
<dbReference type="AlphaFoldDB" id="A0A511R2M6"/>
<accession>A0A511R2M6</accession>
<evidence type="ECO:0000259" key="3">
    <source>
        <dbReference type="Pfam" id="PF19568"/>
    </source>
</evidence>
<reference evidence="4 5" key="1">
    <citation type="submission" date="2019-07" db="EMBL/GenBank/DDBJ databases">
        <title>Whole genome shotgun sequence of Meiothermus hypogaeus NBRC 106114.</title>
        <authorList>
            <person name="Hosoyama A."/>
            <person name="Uohara A."/>
            <person name="Ohji S."/>
            <person name="Ichikawa N."/>
        </authorList>
    </citation>
    <scope>NUCLEOTIDE SEQUENCE [LARGE SCALE GENOMIC DNA]</scope>
    <source>
        <strain evidence="4 5">NBRC 106114</strain>
    </source>
</reference>
<dbReference type="InterPro" id="IPR045735">
    <property type="entry name" value="Spore_III_AA_AAA+_ATPase"/>
</dbReference>
<gene>
    <name evidence="4" type="ORF">MHY01S_20200</name>
</gene>
<feature type="domain" description="Stage III sporulation protein AA AAA+ ATPase" evidence="3">
    <location>
        <begin position="13"/>
        <end position="83"/>
    </location>
</feature>
<dbReference type="RefSeq" id="WP_027887992.1">
    <property type="nucleotide sequence ID" value="NZ_BJXL01000064.1"/>
</dbReference>
<keyword evidence="1" id="KW-0547">Nucleotide-binding</keyword>